<feature type="region of interest" description="Disordered" evidence="1">
    <location>
        <begin position="317"/>
        <end position="338"/>
    </location>
</feature>
<dbReference type="Proteomes" id="UP000319663">
    <property type="component" value="Unassembled WGS sequence"/>
</dbReference>
<evidence type="ECO:0000313" key="4">
    <source>
        <dbReference type="Proteomes" id="UP000319663"/>
    </source>
</evidence>
<dbReference type="GO" id="GO:0006629">
    <property type="term" value="P:lipid metabolic process"/>
    <property type="evidence" value="ECO:0007669"/>
    <property type="project" value="InterPro"/>
</dbReference>
<evidence type="ECO:0008006" key="5">
    <source>
        <dbReference type="Google" id="ProtNLM"/>
    </source>
</evidence>
<sequence>MRASCLSTAVLAVLPFLTAGKALVPRDTACNNSPSLCSKSYGVITHLGAHDSPFVRNSSNHDTSSGDQYYNTTVQLDAGVRLVTAQVHKSDSEWHLCHTSCDLLDAGKLSTWLSEIKDWLDANPNDVVTVLLVNSDDATASDLHSEFEAAGVNNYTYTPTSQTSAPSSWPTLQELISKGTRLMTFVASLDSNTVAPYLMDEFTFIWETPYNVDTPSNFSCLPDRPDSFKGNLKSALSSNQLPLMNHFLYESSILGIQTPNASYVSTTNAPSGGVGNLGTAADTCKAAYGSPPTFILVDFFDKGPAIRTVDNLNGITSPVGRKSLPSDSSETSSDSNGYKGLDDLVSSVKSGANPSAGEWVWAGGDWDGLGGGIPL</sequence>
<dbReference type="InterPro" id="IPR051057">
    <property type="entry name" value="PI-PLC_domain"/>
</dbReference>
<dbReference type="STRING" id="5098.A0A507QQJ0"/>
<proteinExistence type="predicted"/>
<dbReference type="Gene3D" id="3.20.20.190">
    <property type="entry name" value="Phosphatidylinositol (PI) phosphodiesterase"/>
    <property type="match status" value="1"/>
</dbReference>
<evidence type="ECO:0000256" key="2">
    <source>
        <dbReference type="SAM" id="SignalP"/>
    </source>
</evidence>
<dbReference type="EMBL" id="VIFY01000097">
    <property type="protein sequence ID" value="TQB70720.1"/>
    <property type="molecule type" value="Genomic_DNA"/>
</dbReference>
<name>A0A507QQJ0_MONPU</name>
<evidence type="ECO:0000313" key="3">
    <source>
        <dbReference type="EMBL" id="TQB70720.1"/>
    </source>
</evidence>
<dbReference type="PANTHER" id="PTHR13593">
    <property type="match status" value="1"/>
</dbReference>
<dbReference type="GO" id="GO:0008081">
    <property type="term" value="F:phosphoric diester hydrolase activity"/>
    <property type="evidence" value="ECO:0007669"/>
    <property type="project" value="InterPro"/>
</dbReference>
<accession>A0A507QQJ0</accession>
<dbReference type="SUPFAM" id="SSF51695">
    <property type="entry name" value="PLC-like phosphodiesterases"/>
    <property type="match status" value="1"/>
</dbReference>
<dbReference type="PANTHER" id="PTHR13593:SF80">
    <property type="entry name" value="PLC-LIKE PHOSPHODIESTERASE"/>
    <property type="match status" value="1"/>
</dbReference>
<organism evidence="3 4">
    <name type="scientific">Monascus purpureus</name>
    <name type="common">Red mold</name>
    <name type="synonym">Monascus anka</name>
    <dbReference type="NCBI Taxonomy" id="5098"/>
    <lineage>
        <taxon>Eukaryota</taxon>
        <taxon>Fungi</taxon>
        <taxon>Dikarya</taxon>
        <taxon>Ascomycota</taxon>
        <taxon>Pezizomycotina</taxon>
        <taxon>Eurotiomycetes</taxon>
        <taxon>Eurotiomycetidae</taxon>
        <taxon>Eurotiales</taxon>
        <taxon>Aspergillaceae</taxon>
        <taxon>Monascus</taxon>
    </lineage>
</organism>
<dbReference type="OrthoDB" id="7984201at2759"/>
<dbReference type="AlphaFoldDB" id="A0A507QQJ0"/>
<protein>
    <recommendedName>
        <fullName evidence="5">Phosphatidylinositol-specific phospholipase C X domain-containing protein</fullName>
    </recommendedName>
</protein>
<evidence type="ECO:0000256" key="1">
    <source>
        <dbReference type="SAM" id="MobiDB-lite"/>
    </source>
</evidence>
<feature type="signal peptide" evidence="2">
    <location>
        <begin position="1"/>
        <end position="22"/>
    </location>
</feature>
<reference evidence="3 4" key="1">
    <citation type="submission" date="2019-06" db="EMBL/GenBank/DDBJ databases">
        <title>Wine fermentation using esterase from Monascus purpureus.</title>
        <authorList>
            <person name="Geng C."/>
            <person name="Zhang Y."/>
        </authorList>
    </citation>
    <scope>NUCLEOTIDE SEQUENCE [LARGE SCALE GENOMIC DNA]</scope>
    <source>
        <strain evidence="3">HQ1</strain>
    </source>
</reference>
<gene>
    <name evidence="3" type="ORF">MPDQ_008131</name>
</gene>
<feature type="chain" id="PRO_5021473036" description="Phosphatidylinositol-specific phospholipase C X domain-containing protein" evidence="2">
    <location>
        <begin position="23"/>
        <end position="375"/>
    </location>
</feature>
<dbReference type="InterPro" id="IPR017946">
    <property type="entry name" value="PLC-like_Pdiesterase_TIM-brl"/>
</dbReference>
<dbReference type="Pfam" id="PF26146">
    <property type="entry name" value="PI-PLC_X"/>
    <property type="match status" value="1"/>
</dbReference>
<keyword evidence="4" id="KW-1185">Reference proteome</keyword>
<comment type="caution">
    <text evidence="3">The sequence shown here is derived from an EMBL/GenBank/DDBJ whole genome shotgun (WGS) entry which is preliminary data.</text>
</comment>
<keyword evidence="2" id="KW-0732">Signal</keyword>
<feature type="compositionally biased region" description="Low complexity" evidence="1">
    <location>
        <begin position="323"/>
        <end position="335"/>
    </location>
</feature>